<evidence type="ECO:0000256" key="4">
    <source>
        <dbReference type="ARBA" id="ARBA00023136"/>
    </source>
</evidence>
<comment type="subcellular location">
    <subcellularLocation>
        <location evidence="1">Cell outer membrane</location>
    </subcellularLocation>
</comment>
<feature type="signal peptide" evidence="6">
    <location>
        <begin position="1"/>
        <end position="22"/>
    </location>
</feature>
<proteinExistence type="inferred from homology"/>
<dbReference type="RefSeq" id="WP_072865712.1">
    <property type="nucleotide sequence ID" value="NZ_FQUX01000014.1"/>
</dbReference>
<evidence type="ECO:0000256" key="2">
    <source>
        <dbReference type="ARBA" id="ARBA00006275"/>
    </source>
</evidence>
<feature type="domain" description="SusD-like N-terminal" evidence="8">
    <location>
        <begin position="67"/>
        <end position="226"/>
    </location>
</feature>
<feature type="chain" id="PRO_5012454628" evidence="6">
    <location>
        <begin position="23"/>
        <end position="501"/>
    </location>
</feature>
<evidence type="ECO:0000313" key="9">
    <source>
        <dbReference type="EMBL" id="SHG14644.1"/>
    </source>
</evidence>
<dbReference type="InterPro" id="IPR033985">
    <property type="entry name" value="SusD-like_N"/>
</dbReference>
<dbReference type="CDD" id="cd08977">
    <property type="entry name" value="SusD"/>
    <property type="match status" value="1"/>
</dbReference>
<dbReference type="InterPro" id="IPR011990">
    <property type="entry name" value="TPR-like_helical_dom_sf"/>
</dbReference>
<protein>
    <submittedName>
        <fullName evidence="9">Starch-binding associating with outer membrane</fullName>
    </submittedName>
</protein>
<gene>
    <name evidence="9" type="ORF">SAMN03080594_11429</name>
</gene>
<dbReference type="EMBL" id="FQUX01000014">
    <property type="protein sequence ID" value="SHG14644.1"/>
    <property type="molecule type" value="Genomic_DNA"/>
</dbReference>
<dbReference type="InterPro" id="IPR012944">
    <property type="entry name" value="SusD_RagB_dom"/>
</dbReference>
<accession>A0A1M5HFB4</accession>
<organism evidence="9 10">
    <name type="scientific">Arenibacter palladensis</name>
    <dbReference type="NCBI Taxonomy" id="237373"/>
    <lineage>
        <taxon>Bacteria</taxon>
        <taxon>Pseudomonadati</taxon>
        <taxon>Bacteroidota</taxon>
        <taxon>Flavobacteriia</taxon>
        <taxon>Flavobacteriales</taxon>
        <taxon>Flavobacteriaceae</taxon>
        <taxon>Arenibacter</taxon>
    </lineage>
</organism>
<reference evidence="10" key="1">
    <citation type="submission" date="2016-11" db="EMBL/GenBank/DDBJ databases">
        <authorList>
            <person name="Varghese N."/>
            <person name="Submissions S."/>
        </authorList>
    </citation>
    <scope>NUCLEOTIDE SEQUENCE [LARGE SCALE GENOMIC DNA]</scope>
    <source>
        <strain evidence="10">DSM 17539</strain>
    </source>
</reference>
<feature type="domain" description="RagB/SusD" evidence="7">
    <location>
        <begin position="323"/>
        <end position="501"/>
    </location>
</feature>
<dbReference type="OrthoDB" id="5694214at2"/>
<evidence type="ECO:0000256" key="3">
    <source>
        <dbReference type="ARBA" id="ARBA00022729"/>
    </source>
</evidence>
<evidence type="ECO:0000313" key="10">
    <source>
        <dbReference type="Proteomes" id="UP000184406"/>
    </source>
</evidence>
<dbReference type="SUPFAM" id="SSF48452">
    <property type="entry name" value="TPR-like"/>
    <property type="match status" value="1"/>
</dbReference>
<evidence type="ECO:0000256" key="5">
    <source>
        <dbReference type="ARBA" id="ARBA00023237"/>
    </source>
</evidence>
<keyword evidence="5" id="KW-0998">Cell outer membrane</keyword>
<evidence type="ECO:0000259" key="8">
    <source>
        <dbReference type="Pfam" id="PF14322"/>
    </source>
</evidence>
<dbReference type="Pfam" id="PF07980">
    <property type="entry name" value="SusD_RagB"/>
    <property type="match status" value="1"/>
</dbReference>
<keyword evidence="10" id="KW-1185">Reference proteome</keyword>
<evidence type="ECO:0000259" key="7">
    <source>
        <dbReference type="Pfam" id="PF07980"/>
    </source>
</evidence>
<dbReference type="Gene3D" id="1.25.40.390">
    <property type="match status" value="1"/>
</dbReference>
<evidence type="ECO:0000256" key="1">
    <source>
        <dbReference type="ARBA" id="ARBA00004442"/>
    </source>
</evidence>
<dbReference type="AlphaFoldDB" id="A0A1M5HFB4"/>
<dbReference type="GO" id="GO:0009279">
    <property type="term" value="C:cell outer membrane"/>
    <property type="evidence" value="ECO:0007669"/>
    <property type="project" value="UniProtKB-SubCell"/>
</dbReference>
<dbReference type="PROSITE" id="PS51257">
    <property type="entry name" value="PROKAR_LIPOPROTEIN"/>
    <property type="match status" value="1"/>
</dbReference>
<evidence type="ECO:0000256" key="6">
    <source>
        <dbReference type="SAM" id="SignalP"/>
    </source>
</evidence>
<keyword evidence="3 6" id="KW-0732">Signal</keyword>
<dbReference type="Pfam" id="PF14322">
    <property type="entry name" value="SusD-like_3"/>
    <property type="match status" value="1"/>
</dbReference>
<keyword evidence="4" id="KW-0472">Membrane</keyword>
<comment type="similarity">
    <text evidence="2">Belongs to the SusD family.</text>
</comment>
<dbReference type="Proteomes" id="UP000184406">
    <property type="component" value="Unassembled WGS sequence"/>
</dbReference>
<name>A0A1M5HFB4_9FLAO</name>
<sequence length="501" mass="56512">MKNSIKTRFGLFTMAFSLFLSTGCSDFLEESDPTNITAESYFETAEHAESAVISIYSSLRSVRGGSYGGSPWLMLEFATGLADSDLGQADNSNIIRNLTNTSDNAYGKAYWDSSYKGIANANLAIANIPEIAMDEAKKNRLMGEARFLRAYYYYNLVRIFGSVPLITDPIDLGSENLYASPESVENIYAAIEEDLTLAEASGLPINDTTGKVTLGAVKSLLSSVYLTMAGYPLQKGNEYYKKAADKAKEVIDSDQYSLFPSYADLHDPASNNIGENIFMVQYEAFVDPSNWQPLIIPYNMNISAYSEQTGAIYANQNFIQSYEAGDKRVEEKEFYYTTYTSKFDRNETVVLGGYFLYKHFDIVANLETASSDLNWDLIRYAEVLLIYAEAQNEISGPTIDTEEALNKIRRRAELVEYSGLSKEQFREAVWKEKWHELSYENVTWFDMVRLRKALNVTTGNFEDFVGHKFVYGPTLTARELLFPIPTDELRNNENLVQNPGY</sequence>